<evidence type="ECO:0000256" key="8">
    <source>
        <dbReference type="RuleBase" id="RU363032"/>
    </source>
</evidence>
<evidence type="ECO:0000313" key="10">
    <source>
        <dbReference type="EMBL" id="NDV01073.1"/>
    </source>
</evidence>
<keyword evidence="7 8" id="KW-0472">Membrane</keyword>
<dbReference type="GO" id="GO:0055085">
    <property type="term" value="P:transmembrane transport"/>
    <property type="evidence" value="ECO:0007669"/>
    <property type="project" value="InterPro"/>
</dbReference>
<evidence type="ECO:0000256" key="3">
    <source>
        <dbReference type="ARBA" id="ARBA00022448"/>
    </source>
</evidence>
<dbReference type="PROSITE" id="PS50928">
    <property type="entry name" value="ABC_TM1"/>
    <property type="match status" value="1"/>
</dbReference>
<name>A0A6B2JI89_9RHOB</name>
<feature type="transmembrane region" description="Helical" evidence="8">
    <location>
        <begin position="129"/>
        <end position="146"/>
    </location>
</feature>
<keyword evidence="5 8" id="KW-0812">Transmembrane</keyword>
<dbReference type="PANTHER" id="PTHR43227:SF11">
    <property type="entry name" value="BLL4140 PROTEIN"/>
    <property type="match status" value="1"/>
</dbReference>
<keyword evidence="6 8" id="KW-1133">Transmembrane helix</keyword>
<protein>
    <submittedName>
        <fullName evidence="10">Sugar ABC transporter permease</fullName>
    </submittedName>
</protein>
<accession>A0A6B2JI89</accession>
<feature type="transmembrane region" description="Helical" evidence="8">
    <location>
        <begin position="30"/>
        <end position="49"/>
    </location>
</feature>
<dbReference type="GO" id="GO:0005886">
    <property type="term" value="C:plasma membrane"/>
    <property type="evidence" value="ECO:0007669"/>
    <property type="project" value="UniProtKB-SubCell"/>
</dbReference>
<feature type="transmembrane region" description="Helical" evidence="8">
    <location>
        <begin position="152"/>
        <end position="169"/>
    </location>
</feature>
<feature type="transmembrane region" description="Helical" evidence="8">
    <location>
        <begin position="279"/>
        <end position="303"/>
    </location>
</feature>
<evidence type="ECO:0000256" key="6">
    <source>
        <dbReference type="ARBA" id="ARBA00022989"/>
    </source>
</evidence>
<comment type="caution">
    <text evidence="10">The sequence shown here is derived from an EMBL/GenBank/DDBJ whole genome shotgun (WGS) entry which is preliminary data.</text>
</comment>
<dbReference type="Pfam" id="PF00528">
    <property type="entry name" value="BPD_transp_1"/>
    <property type="match status" value="1"/>
</dbReference>
<comment type="subcellular location">
    <subcellularLocation>
        <location evidence="1 8">Cell membrane</location>
        <topology evidence="1 8">Multi-pass membrane protein</topology>
    </subcellularLocation>
</comment>
<evidence type="ECO:0000256" key="4">
    <source>
        <dbReference type="ARBA" id="ARBA00022475"/>
    </source>
</evidence>
<keyword evidence="4" id="KW-1003">Cell membrane</keyword>
<feature type="transmembrane region" description="Helical" evidence="8">
    <location>
        <begin position="181"/>
        <end position="201"/>
    </location>
</feature>
<dbReference type="Proteomes" id="UP000474757">
    <property type="component" value="Unassembled WGS sequence"/>
</dbReference>
<feature type="domain" description="ABC transmembrane type-1" evidence="9">
    <location>
        <begin position="89"/>
        <end position="304"/>
    </location>
</feature>
<dbReference type="RefSeq" id="WP_163892328.1">
    <property type="nucleotide sequence ID" value="NZ_JAAFYS010000002.1"/>
</dbReference>
<sequence>MSLIERYGMARLGAPSDLWHRTRRALRQHWPYYLMVLPVVAYFVLFLFWPTLQGLIISFQKWGLMGPQGWVGFENYEKVFSDRTVLRALRNTLVISAGITVLGVFLPILPALALIEITPQKARQGFQTVIYAPYLMSWVIIVGLWLNTLSPIGLVNSALLGLGVIDQPIPFLTSRLWGQPLVIGLTTWKDIGFLALIYYAALMSLDQEILDAASLDGAGPSAKIRHIILPHLAPVMRVVFFLTLLGSLRTFDSALLLMNGRTADTVRTLAVFTYERGILRFDLGFASAAGVLLLGISLAFLALSRLLPGVRGGIG</sequence>
<organism evidence="10 11">
    <name type="scientific">Pseudoroseicyclus tamaricis</name>
    <dbReference type="NCBI Taxonomy" id="2705421"/>
    <lineage>
        <taxon>Bacteria</taxon>
        <taxon>Pseudomonadati</taxon>
        <taxon>Pseudomonadota</taxon>
        <taxon>Alphaproteobacteria</taxon>
        <taxon>Rhodobacterales</taxon>
        <taxon>Paracoccaceae</taxon>
        <taxon>Pseudoroseicyclus</taxon>
    </lineage>
</organism>
<comment type="similarity">
    <text evidence="2 8">Belongs to the binding-protein-dependent transport system permease family.</text>
</comment>
<evidence type="ECO:0000256" key="1">
    <source>
        <dbReference type="ARBA" id="ARBA00004651"/>
    </source>
</evidence>
<dbReference type="InterPro" id="IPR000515">
    <property type="entry name" value="MetI-like"/>
</dbReference>
<keyword evidence="11" id="KW-1185">Reference proteome</keyword>
<dbReference type="AlphaFoldDB" id="A0A6B2JI89"/>
<feature type="transmembrane region" description="Helical" evidence="8">
    <location>
        <begin position="93"/>
        <end position="117"/>
    </location>
</feature>
<dbReference type="CDD" id="cd06261">
    <property type="entry name" value="TM_PBP2"/>
    <property type="match status" value="1"/>
</dbReference>
<keyword evidence="3 8" id="KW-0813">Transport</keyword>
<gene>
    <name evidence="10" type="ORF">GZA08_08840</name>
</gene>
<feature type="transmembrane region" description="Helical" evidence="8">
    <location>
        <begin position="238"/>
        <end position="258"/>
    </location>
</feature>
<dbReference type="EMBL" id="JAAGAB010000002">
    <property type="protein sequence ID" value="NDV01073.1"/>
    <property type="molecule type" value="Genomic_DNA"/>
</dbReference>
<dbReference type="Gene3D" id="1.10.3720.10">
    <property type="entry name" value="MetI-like"/>
    <property type="match status" value="1"/>
</dbReference>
<dbReference type="InterPro" id="IPR050809">
    <property type="entry name" value="UgpAE/MalFG_permease"/>
</dbReference>
<evidence type="ECO:0000256" key="7">
    <source>
        <dbReference type="ARBA" id="ARBA00023136"/>
    </source>
</evidence>
<dbReference type="SUPFAM" id="SSF161098">
    <property type="entry name" value="MetI-like"/>
    <property type="match status" value="1"/>
</dbReference>
<evidence type="ECO:0000259" key="9">
    <source>
        <dbReference type="PROSITE" id="PS50928"/>
    </source>
</evidence>
<evidence type="ECO:0000313" key="11">
    <source>
        <dbReference type="Proteomes" id="UP000474757"/>
    </source>
</evidence>
<reference evidence="10 11" key="1">
    <citation type="submission" date="2020-02" db="EMBL/GenBank/DDBJ databases">
        <title>Pseudoroseicyclus tamarix, sp. nov., isolated from offshore sediment of a Tamarix chinensis forest.</title>
        <authorList>
            <person name="Gai Y."/>
        </authorList>
    </citation>
    <scope>NUCLEOTIDE SEQUENCE [LARGE SCALE GENOMIC DNA]</scope>
    <source>
        <strain evidence="10 11">CLL3-39</strain>
    </source>
</reference>
<dbReference type="InterPro" id="IPR035906">
    <property type="entry name" value="MetI-like_sf"/>
</dbReference>
<evidence type="ECO:0000256" key="2">
    <source>
        <dbReference type="ARBA" id="ARBA00009306"/>
    </source>
</evidence>
<dbReference type="PANTHER" id="PTHR43227">
    <property type="entry name" value="BLL4140 PROTEIN"/>
    <property type="match status" value="1"/>
</dbReference>
<evidence type="ECO:0000256" key="5">
    <source>
        <dbReference type="ARBA" id="ARBA00022692"/>
    </source>
</evidence>
<proteinExistence type="inferred from homology"/>